<evidence type="ECO:0000313" key="4">
    <source>
        <dbReference type="Proteomes" id="UP000019243"/>
    </source>
</evidence>
<sequence>MDTLKKLRHQKNIRQIDVATALGIARTTYAMYESGQRTPDKEMLIKLADFFAVSVDYLIGYVSIPPQMSQLNEIGLLDWYKKLPEAAPEDLQKLKDIWEIIKKDENS</sequence>
<gene>
    <name evidence="3" type="ORF">BCAMP_00950</name>
</gene>
<dbReference type="Pfam" id="PF01381">
    <property type="entry name" value="HTH_3"/>
    <property type="match status" value="1"/>
</dbReference>
<dbReference type="RefSeq" id="WP_035312942.1">
    <property type="nucleotide sequence ID" value="NZ_AODH01000004.1"/>
</dbReference>
<evidence type="ECO:0000256" key="1">
    <source>
        <dbReference type="ARBA" id="ARBA00023125"/>
    </source>
</evidence>
<evidence type="ECO:0000259" key="2">
    <source>
        <dbReference type="PROSITE" id="PS50943"/>
    </source>
</evidence>
<dbReference type="InterPro" id="IPR001387">
    <property type="entry name" value="Cro/C1-type_HTH"/>
</dbReference>
<dbReference type="GO" id="GO:0003677">
    <property type="term" value="F:DNA binding"/>
    <property type="evidence" value="ECO:0007669"/>
    <property type="project" value="UniProtKB-KW"/>
</dbReference>
<organism evidence="3 4">
    <name type="scientific">Brochothrix campestris FSL F6-1037</name>
    <dbReference type="NCBI Taxonomy" id="1265861"/>
    <lineage>
        <taxon>Bacteria</taxon>
        <taxon>Bacillati</taxon>
        <taxon>Bacillota</taxon>
        <taxon>Bacilli</taxon>
        <taxon>Bacillales</taxon>
        <taxon>Listeriaceae</taxon>
        <taxon>Brochothrix</taxon>
    </lineage>
</organism>
<protein>
    <submittedName>
        <fullName evidence="3">Transcriptional regulator</fullName>
    </submittedName>
</protein>
<dbReference type="STRING" id="1265861.BCAMP_00950"/>
<name>W7CQM9_9LIST</name>
<dbReference type="CDD" id="cd00093">
    <property type="entry name" value="HTH_XRE"/>
    <property type="match status" value="1"/>
</dbReference>
<dbReference type="AlphaFoldDB" id="W7CQM9"/>
<feature type="domain" description="HTH cro/C1-type" evidence="2">
    <location>
        <begin position="4"/>
        <end position="58"/>
    </location>
</feature>
<dbReference type="PANTHER" id="PTHR46558:SF14">
    <property type="entry name" value="HTH-TYPE TRANSCRIPTIONAL REGULATOR ANSR"/>
    <property type="match status" value="1"/>
</dbReference>
<dbReference type="SMART" id="SM00530">
    <property type="entry name" value="HTH_XRE"/>
    <property type="match status" value="1"/>
</dbReference>
<comment type="caution">
    <text evidence="3">The sequence shown here is derived from an EMBL/GenBank/DDBJ whole genome shotgun (WGS) entry which is preliminary data.</text>
</comment>
<keyword evidence="1" id="KW-0238">DNA-binding</keyword>
<dbReference type="OrthoDB" id="5190137at2"/>
<proteinExistence type="predicted"/>
<dbReference type="SUPFAM" id="SSF47413">
    <property type="entry name" value="lambda repressor-like DNA-binding domains"/>
    <property type="match status" value="1"/>
</dbReference>
<dbReference type="Gene3D" id="1.10.260.40">
    <property type="entry name" value="lambda repressor-like DNA-binding domains"/>
    <property type="match status" value="1"/>
</dbReference>
<dbReference type="Proteomes" id="UP000019243">
    <property type="component" value="Unassembled WGS sequence"/>
</dbReference>
<dbReference type="PROSITE" id="PS50943">
    <property type="entry name" value="HTH_CROC1"/>
    <property type="match status" value="1"/>
</dbReference>
<dbReference type="PANTHER" id="PTHR46558">
    <property type="entry name" value="TRACRIPTIONAL REGULATORY PROTEIN-RELATED-RELATED"/>
    <property type="match status" value="1"/>
</dbReference>
<dbReference type="InterPro" id="IPR010982">
    <property type="entry name" value="Lambda_DNA-bd_dom_sf"/>
</dbReference>
<keyword evidence="4" id="KW-1185">Reference proteome</keyword>
<evidence type="ECO:0000313" key="3">
    <source>
        <dbReference type="EMBL" id="EUJ41939.1"/>
    </source>
</evidence>
<dbReference type="EMBL" id="AODH01000004">
    <property type="protein sequence ID" value="EUJ41939.1"/>
    <property type="molecule type" value="Genomic_DNA"/>
</dbReference>
<reference evidence="3 4" key="1">
    <citation type="submission" date="2012-12" db="EMBL/GenBank/DDBJ databases">
        <title>Novel taxa of Listeriaceae from agricultural environments in the United States.</title>
        <authorList>
            <person name="den Bakker H.C."/>
            <person name="Allred A."/>
            <person name="Warchocki S."/>
            <person name="Wright E.M."/>
            <person name="Burrell A."/>
            <person name="Nightingale K.K."/>
            <person name="Kephart D."/>
            <person name="Wiedmann M."/>
        </authorList>
    </citation>
    <scope>NUCLEOTIDE SEQUENCE [LARGE SCALE GENOMIC DNA]</scope>
    <source>
        <strain evidence="3 4">FSL F6-1037</strain>
    </source>
</reference>
<accession>W7CQM9</accession>